<dbReference type="PANTHER" id="PTHR24104:SF25">
    <property type="entry name" value="PROTEIN LIN-41"/>
    <property type="match status" value="1"/>
</dbReference>
<dbReference type="GO" id="GO:0008270">
    <property type="term" value="F:zinc ion binding"/>
    <property type="evidence" value="ECO:0007669"/>
    <property type="project" value="UniProtKB-KW"/>
</dbReference>
<organism evidence="3 4">
    <name type="scientific">Oopsacas minuta</name>
    <dbReference type="NCBI Taxonomy" id="111878"/>
    <lineage>
        <taxon>Eukaryota</taxon>
        <taxon>Metazoa</taxon>
        <taxon>Porifera</taxon>
        <taxon>Hexactinellida</taxon>
        <taxon>Hexasterophora</taxon>
        <taxon>Lyssacinosida</taxon>
        <taxon>Leucopsacidae</taxon>
        <taxon>Oopsacas</taxon>
    </lineage>
</organism>
<accession>A0AAV7JDM4</accession>
<dbReference type="PROSITE" id="PS51125">
    <property type="entry name" value="NHL"/>
    <property type="match status" value="1"/>
</dbReference>
<evidence type="ECO:0000256" key="2">
    <source>
        <dbReference type="PROSITE-ProRule" id="PRU00504"/>
    </source>
</evidence>
<dbReference type="GO" id="GO:0061630">
    <property type="term" value="F:ubiquitin protein ligase activity"/>
    <property type="evidence" value="ECO:0007669"/>
    <property type="project" value="TreeGrafter"/>
</dbReference>
<sequence length="402" mass="45551">MATHKYTKQEATSNLFEIKIELNRIFERLIDRVHKRRDQLLSQVEDFLSDYEDFRKLSVGEVESTGPTEGYANFLIEDMPIEEFRDEPGKKKLPTYTLSCDIEELEKYITEFGRVDRVTYKPPIPPKRSLSVQSASKSAPLKIGGRGASKGYYEKPRGIGISNNDVIVLADQGRQVVTIMSINGSVIAEFKQESPYGVCIHEDSVFVSDLKRDTIFLYSLARMSLEKYSREKGALQAPKGLDYDKNDGILYIADTLKHSIVQMNKRLEYLGEFGGAAKLYRPEDVKLHPQTGSLVVLDHGDNGMIHIFNTNGHKLETIGIIHKPQILAAYFFCIDQEGNYVVSDTERHSLTVFDSNGGMVRIIGQEGERLGDLKYPRGVCCRRSDNKYISASSNEKFTIQMY</sequence>
<evidence type="ECO:0000256" key="1">
    <source>
        <dbReference type="ARBA" id="ARBA00022737"/>
    </source>
</evidence>
<dbReference type="SUPFAM" id="SSF101898">
    <property type="entry name" value="NHL repeat"/>
    <property type="match status" value="1"/>
</dbReference>
<dbReference type="PANTHER" id="PTHR24104">
    <property type="entry name" value="E3 UBIQUITIN-PROTEIN LIGASE NHLRC1-RELATED"/>
    <property type="match status" value="1"/>
</dbReference>
<dbReference type="InterPro" id="IPR011042">
    <property type="entry name" value="6-blade_b-propeller_TolB-like"/>
</dbReference>
<comment type="caution">
    <text evidence="3">The sequence shown here is derived from an EMBL/GenBank/DDBJ whole genome shotgun (WGS) entry which is preliminary data.</text>
</comment>
<dbReference type="AlphaFoldDB" id="A0AAV7JDM4"/>
<dbReference type="GO" id="GO:0043161">
    <property type="term" value="P:proteasome-mediated ubiquitin-dependent protein catabolic process"/>
    <property type="evidence" value="ECO:0007669"/>
    <property type="project" value="TreeGrafter"/>
</dbReference>
<gene>
    <name evidence="3" type="ORF">LOD99_9180</name>
</gene>
<dbReference type="InterPro" id="IPR050952">
    <property type="entry name" value="TRIM-NHL_E3_ligases"/>
</dbReference>
<dbReference type="InterPro" id="IPR001258">
    <property type="entry name" value="NHL_repeat"/>
</dbReference>
<protein>
    <submittedName>
        <fullName evidence="3">NHL repeat containing protein</fullName>
    </submittedName>
</protein>
<dbReference type="Proteomes" id="UP001165289">
    <property type="component" value="Unassembled WGS sequence"/>
</dbReference>
<dbReference type="Gene3D" id="2.120.10.30">
    <property type="entry name" value="TolB, C-terminal domain"/>
    <property type="match status" value="1"/>
</dbReference>
<name>A0AAV7JDM4_9METZ</name>
<feature type="repeat" description="NHL" evidence="2">
    <location>
        <begin position="267"/>
        <end position="311"/>
    </location>
</feature>
<reference evidence="3 4" key="1">
    <citation type="journal article" date="2023" name="BMC Biol.">
        <title>The compact genome of the sponge Oopsacas minuta (Hexactinellida) is lacking key metazoan core genes.</title>
        <authorList>
            <person name="Santini S."/>
            <person name="Schenkelaars Q."/>
            <person name="Jourda C."/>
            <person name="Duchesne M."/>
            <person name="Belahbib H."/>
            <person name="Rocher C."/>
            <person name="Selva M."/>
            <person name="Riesgo A."/>
            <person name="Vervoort M."/>
            <person name="Leys S.P."/>
            <person name="Kodjabachian L."/>
            <person name="Le Bivic A."/>
            <person name="Borchiellini C."/>
            <person name="Claverie J.M."/>
            <person name="Renard E."/>
        </authorList>
    </citation>
    <scope>NUCLEOTIDE SEQUENCE [LARGE SCALE GENOMIC DNA]</scope>
    <source>
        <strain evidence="3">SPO-2</strain>
    </source>
</reference>
<keyword evidence="1" id="KW-0677">Repeat</keyword>
<dbReference type="EMBL" id="JAKMXF010000353">
    <property type="protein sequence ID" value="KAI6646779.1"/>
    <property type="molecule type" value="Genomic_DNA"/>
</dbReference>
<evidence type="ECO:0000313" key="3">
    <source>
        <dbReference type="EMBL" id="KAI6646779.1"/>
    </source>
</evidence>
<keyword evidence="4" id="KW-1185">Reference proteome</keyword>
<evidence type="ECO:0000313" key="4">
    <source>
        <dbReference type="Proteomes" id="UP001165289"/>
    </source>
</evidence>
<dbReference type="GO" id="GO:0000209">
    <property type="term" value="P:protein polyubiquitination"/>
    <property type="evidence" value="ECO:0007669"/>
    <property type="project" value="TreeGrafter"/>
</dbReference>
<proteinExistence type="predicted"/>
<dbReference type="CDD" id="cd05819">
    <property type="entry name" value="NHL"/>
    <property type="match status" value="1"/>
</dbReference>